<sequence length="190" mass="21315">MFRIPSRKPSKCSVQEKEPTTSTRTLKKYSSALVGVRGTPPGQPTRRQSVPTLPTTHMHPHPEPAPIIGGRILEHIPEMYYLTPAAAPPPQPPKPQPQYPTPRFAQSQSDAQLEWMTPLPLPPPRPREVVYDPRIIQRVREGRGCRSPVDRPTWTDPDKPLARCLYLTLKALSTLRLRLANSVYPPSTGV</sequence>
<accession>A0AAD7AWS6</accession>
<feature type="region of interest" description="Disordered" evidence="1">
    <location>
        <begin position="1"/>
        <end position="64"/>
    </location>
</feature>
<protein>
    <submittedName>
        <fullName evidence="2">Uncharacterized protein</fullName>
    </submittedName>
</protein>
<comment type="caution">
    <text evidence="2">The sequence shown here is derived from an EMBL/GenBank/DDBJ whole genome shotgun (WGS) entry which is preliminary data.</text>
</comment>
<keyword evidence="3" id="KW-1185">Reference proteome</keyword>
<evidence type="ECO:0000256" key="1">
    <source>
        <dbReference type="SAM" id="MobiDB-lite"/>
    </source>
</evidence>
<dbReference type="Proteomes" id="UP001221142">
    <property type="component" value="Unassembled WGS sequence"/>
</dbReference>
<dbReference type="EMBL" id="JARKIF010000233">
    <property type="protein sequence ID" value="KAJ7602328.1"/>
    <property type="molecule type" value="Genomic_DNA"/>
</dbReference>
<dbReference type="AlphaFoldDB" id="A0AAD7AWS6"/>
<proteinExistence type="predicted"/>
<feature type="compositionally biased region" description="Basic residues" evidence="1">
    <location>
        <begin position="1"/>
        <end position="10"/>
    </location>
</feature>
<gene>
    <name evidence="2" type="ORF">FB45DRAFT_1015533</name>
</gene>
<feature type="compositionally biased region" description="Pro residues" evidence="1">
    <location>
        <begin position="86"/>
        <end position="100"/>
    </location>
</feature>
<feature type="region of interest" description="Disordered" evidence="1">
    <location>
        <begin position="83"/>
        <end position="105"/>
    </location>
</feature>
<name>A0AAD7AWS6_9AGAR</name>
<organism evidence="2 3">
    <name type="scientific">Roridomyces roridus</name>
    <dbReference type="NCBI Taxonomy" id="1738132"/>
    <lineage>
        <taxon>Eukaryota</taxon>
        <taxon>Fungi</taxon>
        <taxon>Dikarya</taxon>
        <taxon>Basidiomycota</taxon>
        <taxon>Agaricomycotina</taxon>
        <taxon>Agaricomycetes</taxon>
        <taxon>Agaricomycetidae</taxon>
        <taxon>Agaricales</taxon>
        <taxon>Marasmiineae</taxon>
        <taxon>Mycenaceae</taxon>
        <taxon>Roridomyces</taxon>
    </lineage>
</organism>
<reference evidence="2" key="1">
    <citation type="submission" date="2023-03" db="EMBL/GenBank/DDBJ databases">
        <title>Massive genome expansion in bonnet fungi (Mycena s.s.) driven by repeated elements and novel gene families across ecological guilds.</title>
        <authorList>
            <consortium name="Lawrence Berkeley National Laboratory"/>
            <person name="Harder C.B."/>
            <person name="Miyauchi S."/>
            <person name="Viragh M."/>
            <person name="Kuo A."/>
            <person name="Thoen E."/>
            <person name="Andreopoulos B."/>
            <person name="Lu D."/>
            <person name="Skrede I."/>
            <person name="Drula E."/>
            <person name="Henrissat B."/>
            <person name="Morin E."/>
            <person name="Kohler A."/>
            <person name="Barry K."/>
            <person name="LaButti K."/>
            <person name="Morin E."/>
            <person name="Salamov A."/>
            <person name="Lipzen A."/>
            <person name="Mereny Z."/>
            <person name="Hegedus B."/>
            <person name="Baldrian P."/>
            <person name="Stursova M."/>
            <person name="Weitz H."/>
            <person name="Taylor A."/>
            <person name="Grigoriev I.V."/>
            <person name="Nagy L.G."/>
            <person name="Martin F."/>
            <person name="Kauserud H."/>
        </authorList>
    </citation>
    <scope>NUCLEOTIDE SEQUENCE</scope>
    <source>
        <strain evidence="2">9284</strain>
    </source>
</reference>
<evidence type="ECO:0000313" key="2">
    <source>
        <dbReference type="EMBL" id="KAJ7602328.1"/>
    </source>
</evidence>
<evidence type="ECO:0000313" key="3">
    <source>
        <dbReference type="Proteomes" id="UP001221142"/>
    </source>
</evidence>